<evidence type="ECO:0000313" key="1">
    <source>
        <dbReference type="EMBL" id="AXK35650.1"/>
    </source>
</evidence>
<protein>
    <submittedName>
        <fullName evidence="1">Uncharacterized protein</fullName>
    </submittedName>
</protein>
<proteinExistence type="predicted"/>
<evidence type="ECO:0000313" key="2">
    <source>
        <dbReference type="Proteomes" id="UP000254425"/>
    </source>
</evidence>
<keyword evidence="2" id="KW-1185">Reference proteome</keyword>
<gene>
    <name evidence="1" type="ORF">DVA86_26445</name>
</gene>
<name>A0A345XVI4_9ACTN</name>
<accession>A0A345XVI4</accession>
<dbReference type="AlphaFoldDB" id="A0A345XVI4"/>
<sequence length="80" mass="9257">MVELEQLLREHVEQLLPAAEFAIEQMWHGSVDWWDHRTQLDRIRRDADRGLGDSPLSAHVQVRHLARDCATLLAYAGAER</sequence>
<dbReference type="InterPro" id="IPR046300">
    <property type="entry name" value="DUF6415"/>
</dbReference>
<dbReference type="EMBL" id="CP031320">
    <property type="protein sequence ID" value="AXK35650.1"/>
    <property type="molecule type" value="Genomic_DNA"/>
</dbReference>
<dbReference type="KEGG" id="sarm:DVA86_26445"/>
<organism evidence="1 2">
    <name type="scientific">Streptomyces armeniacus</name>
    <dbReference type="NCBI Taxonomy" id="83291"/>
    <lineage>
        <taxon>Bacteria</taxon>
        <taxon>Bacillati</taxon>
        <taxon>Actinomycetota</taxon>
        <taxon>Actinomycetes</taxon>
        <taxon>Kitasatosporales</taxon>
        <taxon>Streptomycetaceae</taxon>
        <taxon>Streptomyces</taxon>
    </lineage>
</organism>
<dbReference type="Proteomes" id="UP000254425">
    <property type="component" value="Chromosome"/>
</dbReference>
<dbReference type="Pfam" id="PF19979">
    <property type="entry name" value="DUF6415"/>
    <property type="match status" value="1"/>
</dbReference>
<reference evidence="1 2" key="1">
    <citation type="submission" date="2018-07" db="EMBL/GenBank/DDBJ databases">
        <title>Draft genome of the type strain Streptomyces armeniacus ATCC 15676.</title>
        <authorList>
            <person name="Labana P."/>
            <person name="Gosse J.T."/>
            <person name="Boddy C.N."/>
        </authorList>
    </citation>
    <scope>NUCLEOTIDE SEQUENCE [LARGE SCALE GENOMIC DNA]</scope>
    <source>
        <strain evidence="1 2">ATCC 15676</strain>
    </source>
</reference>